<name>A0A2T3QGS4_PHODM</name>
<dbReference type="AlphaFoldDB" id="A0A2T3QGS4"/>
<proteinExistence type="predicted"/>
<accession>A0A2T3QGS4</accession>
<organism evidence="1 2">
    <name type="scientific">Photobacterium damselae</name>
    <dbReference type="NCBI Taxonomy" id="38293"/>
    <lineage>
        <taxon>Bacteria</taxon>
        <taxon>Pseudomonadati</taxon>
        <taxon>Pseudomonadota</taxon>
        <taxon>Gammaproteobacteria</taxon>
        <taxon>Vibrionales</taxon>
        <taxon>Vibrionaceae</taxon>
        <taxon>Photobacterium</taxon>
    </lineage>
</organism>
<gene>
    <name evidence="1" type="ORF">NCTC11647_03729</name>
</gene>
<protein>
    <submittedName>
        <fullName evidence="1">Uncharacterized protein</fullName>
    </submittedName>
</protein>
<evidence type="ECO:0000313" key="2">
    <source>
        <dbReference type="Proteomes" id="UP000251647"/>
    </source>
</evidence>
<evidence type="ECO:0000313" key="1">
    <source>
        <dbReference type="EMBL" id="SPY44778.1"/>
    </source>
</evidence>
<dbReference type="RefSeq" id="WP_036765601.1">
    <property type="nucleotide sequence ID" value="NZ_PYOG01000023.1"/>
</dbReference>
<sequence>MPKYQFFCVPDSNRQKFTYLDMGSNSFLDEKEQLLKQGFVIEDDYILAQTPQEAIEKFQSNFIYAAQEYSNAEPSVGLINFFIELYKEFKGRRSR</sequence>
<dbReference type="Proteomes" id="UP000251647">
    <property type="component" value="Unassembled WGS sequence"/>
</dbReference>
<dbReference type="EMBL" id="UATL01000005">
    <property type="protein sequence ID" value="SPY44778.1"/>
    <property type="molecule type" value="Genomic_DNA"/>
</dbReference>
<reference evidence="1 2" key="1">
    <citation type="submission" date="2018-06" db="EMBL/GenBank/DDBJ databases">
        <authorList>
            <consortium name="Pathogen Informatics"/>
            <person name="Doyle S."/>
        </authorList>
    </citation>
    <scope>NUCLEOTIDE SEQUENCE [LARGE SCALE GENOMIC DNA]</scope>
    <source>
        <strain evidence="1 2">NCTC11647</strain>
    </source>
</reference>
<dbReference type="OrthoDB" id="8595084at2"/>